<evidence type="ECO:0008006" key="9">
    <source>
        <dbReference type="Google" id="ProtNLM"/>
    </source>
</evidence>
<sequence length="127" mass="14565">MDLMQFMRRQLVILTAVFLSLLLISWFLTPYKTFIAGIALGILTAFYNVLHLARRLRLAGELAIQTDGKKMSGLGVINRFLMVTLGVIILYKFPEVFDYRGFALGLPICYFLPFFIALVYRKKFLSS</sequence>
<dbReference type="AlphaFoldDB" id="A0A364K3A3"/>
<evidence type="ECO:0000256" key="3">
    <source>
        <dbReference type="ARBA" id="ARBA00022692"/>
    </source>
</evidence>
<keyword evidence="8" id="KW-1185">Reference proteome</keyword>
<feature type="transmembrane region" description="Helical" evidence="6">
    <location>
        <begin position="74"/>
        <end position="93"/>
    </location>
</feature>
<evidence type="ECO:0000256" key="4">
    <source>
        <dbReference type="ARBA" id="ARBA00022989"/>
    </source>
</evidence>
<dbReference type="InterPro" id="IPR039072">
    <property type="entry name" value="ATP_synth_I_Bacilli"/>
</dbReference>
<gene>
    <name evidence="7" type="ORF">DL897_11530</name>
</gene>
<dbReference type="InterPro" id="IPR005598">
    <property type="entry name" value="ATP_synth_I"/>
</dbReference>
<evidence type="ECO:0000256" key="1">
    <source>
        <dbReference type="ARBA" id="ARBA00004651"/>
    </source>
</evidence>
<feature type="transmembrane region" description="Helical" evidence="6">
    <location>
        <begin position="99"/>
        <end position="120"/>
    </location>
</feature>
<keyword evidence="4 6" id="KW-1133">Transmembrane helix</keyword>
<evidence type="ECO:0000256" key="5">
    <source>
        <dbReference type="ARBA" id="ARBA00023136"/>
    </source>
</evidence>
<dbReference type="Proteomes" id="UP000251213">
    <property type="component" value="Unassembled WGS sequence"/>
</dbReference>
<evidence type="ECO:0000313" key="8">
    <source>
        <dbReference type="Proteomes" id="UP000251213"/>
    </source>
</evidence>
<dbReference type="EMBL" id="QJKK01000006">
    <property type="protein sequence ID" value="RAL23320.1"/>
    <property type="molecule type" value="Genomic_DNA"/>
</dbReference>
<evidence type="ECO:0000313" key="7">
    <source>
        <dbReference type="EMBL" id="RAL23320.1"/>
    </source>
</evidence>
<feature type="transmembrane region" description="Helical" evidence="6">
    <location>
        <begin position="34"/>
        <end position="53"/>
    </location>
</feature>
<dbReference type="OrthoDB" id="2355635at2"/>
<keyword evidence="5 6" id="KW-0472">Membrane</keyword>
<comment type="caution">
    <text evidence="7">The sequence shown here is derived from an EMBL/GenBank/DDBJ whole genome shotgun (WGS) entry which is preliminary data.</text>
</comment>
<dbReference type="GO" id="GO:0005886">
    <property type="term" value="C:plasma membrane"/>
    <property type="evidence" value="ECO:0007669"/>
    <property type="project" value="UniProtKB-SubCell"/>
</dbReference>
<reference evidence="7 8" key="2">
    <citation type="submission" date="2018-06" db="EMBL/GenBank/DDBJ databases">
        <authorList>
            <person name="Zhirakovskaya E."/>
        </authorList>
    </citation>
    <scope>NUCLEOTIDE SEQUENCE [LARGE SCALE GENOMIC DNA]</scope>
    <source>
        <strain evidence="7 8">FBKL4.011</strain>
    </source>
</reference>
<keyword evidence="2" id="KW-1003">Cell membrane</keyword>
<organism evidence="7 8">
    <name type="scientific">Thermoflavimicrobium daqui</name>
    <dbReference type="NCBI Taxonomy" id="2137476"/>
    <lineage>
        <taxon>Bacteria</taxon>
        <taxon>Bacillati</taxon>
        <taxon>Bacillota</taxon>
        <taxon>Bacilli</taxon>
        <taxon>Bacillales</taxon>
        <taxon>Thermoactinomycetaceae</taxon>
        <taxon>Thermoflavimicrobium</taxon>
    </lineage>
</organism>
<proteinExistence type="predicted"/>
<accession>A0A364K3A3</accession>
<dbReference type="PANTHER" id="PTHR40035:SF1">
    <property type="entry name" value="ATP SYNTHASE PROTEIN I"/>
    <property type="match status" value="1"/>
</dbReference>
<evidence type="ECO:0000256" key="6">
    <source>
        <dbReference type="SAM" id="Phobius"/>
    </source>
</evidence>
<keyword evidence="3 6" id="KW-0812">Transmembrane</keyword>
<dbReference type="PANTHER" id="PTHR40035">
    <property type="entry name" value="ATP SYNTHASE PROTEIN I"/>
    <property type="match status" value="1"/>
</dbReference>
<reference evidence="7 8" key="1">
    <citation type="submission" date="2018-06" db="EMBL/GenBank/DDBJ databases">
        <title>Thermoflavimicrobium daqus sp. nov., a thermophilic microbe isolated from Moutai-flavour Daqu.</title>
        <authorList>
            <person name="Wang X."/>
            <person name="Zhou H."/>
        </authorList>
    </citation>
    <scope>NUCLEOTIDE SEQUENCE [LARGE SCALE GENOMIC DNA]</scope>
    <source>
        <strain evidence="7 8">FBKL4.011</strain>
    </source>
</reference>
<dbReference type="Pfam" id="PF03899">
    <property type="entry name" value="ATP-synt_I"/>
    <property type="match status" value="1"/>
</dbReference>
<dbReference type="RefSeq" id="WP_113659305.1">
    <property type="nucleotide sequence ID" value="NZ_KZ845668.1"/>
</dbReference>
<evidence type="ECO:0000256" key="2">
    <source>
        <dbReference type="ARBA" id="ARBA00022475"/>
    </source>
</evidence>
<feature type="transmembrane region" description="Helical" evidence="6">
    <location>
        <begin position="12"/>
        <end position="28"/>
    </location>
</feature>
<comment type="subcellular location">
    <subcellularLocation>
        <location evidence="1">Cell membrane</location>
        <topology evidence="1">Multi-pass membrane protein</topology>
    </subcellularLocation>
</comment>
<name>A0A364K3A3_9BACL</name>
<protein>
    <recommendedName>
        <fullName evidence="9">ATP synthase subunit I</fullName>
    </recommendedName>
</protein>